<keyword evidence="2" id="KW-0175">Coiled coil</keyword>
<dbReference type="AlphaFoldDB" id="A0A640VQD6"/>
<dbReference type="RefSeq" id="WP_159977258.1">
    <property type="nucleotide sequence ID" value="NZ_BLIV01000004.1"/>
</dbReference>
<evidence type="ECO:0000256" key="2">
    <source>
        <dbReference type="SAM" id="Coils"/>
    </source>
</evidence>
<dbReference type="Gene3D" id="2.40.420.20">
    <property type="match status" value="1"/>
</dbReference>
<dbReference type="InterPro" id="IPR058637">
    <property type="entry name" value="YknX-like_C"/>
</dbReference>
<dbReference type="SUPFAM" id="SSF111369">
    <property type="entry name" value="HlyD-like secretion proteins"/>
    <property type="match status" value="1"/>
</dbReference>
<comment type="similarity">
    <text evidence="1">Belongs to the membrane fusion protein (MFP) (TC 8.A.1) family.</text>
</comment>
<evidence type="ECO:0000256" key="1">
    <source>
        <dbReference type="ARBA" id="ARBA00009477"/>
    </source>
</evidence>
<dbReference type="NCBIfam" id="TIGR01730">
    <property type="entry name" value="RND_mfp"/>
    <property type="match status" value="1"/>
</dbReference>
<dbReference type="EMBL" id="BLIV01000004">
    <property type="protein sequence ID" value="GFE50453.1"/>
    <property type="molecule type" value="Genomic_DNA"/>
</dbReference>
<dbReference type="Proteomes" id="UP000436522">
    <property type="component" value="Unassembled WGS sequence"/>
</dbReference>
<feature type="coiled-coil region" evidence="2">
    <location>
        <begin position="152"/>
        <end position="186"/>
    </location>
</feature>
<evidence type="ECO:0000259" key="5">
    <source>
        <dbReference type="Pfam" id="PF25989"/>
    </source>
</evidence>
<evidence type="ECO:0000313" key="7">
    <source>
        <dbReference type="Proteomes" id="UP000436522"/>
    </source>
</evidence>
<dbReference type="InterPro" id="IPR006143">
    <property type="entry name" value="RND_pump_MFP"/>
</dbReference>
<accession>A0A640VQD6</accession>
<dbReference type="PANTHER" id="PTHR30469:SF15">
    <property type="entry name" value="HLYD FAMILY OF SECRETION PROTEINS"/>
    <property type="match status" value="1"/>
</dbReference>
<dbReference type="PANTHER" id="PTHR30469">
    <property type="entry name" value="MULTIDRUG RESISTANCE PROTEIN MDTA"/>
    <property type="match status" value="1"/>
</dbReference>
<feature type="domain" description="YknX-like C-terminal permuted SH3-like" evidence="5">
    <location>
        <begin position="300"/>
        <end position="366"/>
    </location>
</feature>
<proteinExistence type="inferred from homology"/>
<protein>
    <submittedName>
        <fullName evidence="6">Multidrug transporter</fullName>
    </submittedName>
</protein>
<feature type="signal peptide" evidence="3">
    <location>
        <begin position="1"/>
        <end position="28"/>
    </location>
</feature>
<evidence type="ECO:0000259" key="4">
    <source>
        <dbReference type="Pfam" id="PF25917"/>
    </source>
</evidence>
<dbReference type="Gene3D" id="2.40.30.170">
    <property type="match status" value="1"/>
</dbReference>
<dbReference type="OrthoDB" id="9813967at2"/>
<reference evidence="6 7" key="1">
    <citation type="submission" date="2019-12" db="EMBL/GenBank/DDBJ databases">
        <title>Roseobacter cerasinus sp. nov., isolated from seawater around aquaculture.</title>
        <authorList>
            <person name="Muramatsu S."/>
            <person name="Takabe Y."/>
            <person name="Mori K."/>
            <person name="Takaichi S."/>
            <person name="Hanada S."/>
        </authorList>
    </citation>
    <scope>NUCLEOTIDE SEQUENCE [LARGE SCALE GENOMIC DNA]</scope>
    <source>
        <strain evidence="6 7">AI77</strain>
    </source>
</reference>
<feature type="domain" description="Multidrug resistance protein MdtA-like barrel-sandwich hybrid" evidence="4">
    <location>
        <begin position="61"/>
        <end position="209"/>
    </location>
</feature>
<dbReference type="GO" id="GO:1990281">
    <property type="term" value="C:efflux pump complex"/>
    <property type="evidence" value="ECO:0007669"/>
    <property type="project" value="TreeGrafter"/>
</dbReference>
<comment type="caution">
    <text evidence="6">The sequence shown here is derived from an EMBL/GenBank/DDBJ whole genome shotgun (WGS) entry which is preliminary data.</text>
</comment>
<dbReference type="Gene3D" id="1.10.287.470">
    <property type="entry name" value="Helix hairpin bin"/>
    <property type="match status" value="1"/>
</dbReference>
<feature type="chain" id="PRO_5024825223" evidence="3">
    <location>
        <begin position="29"/>
        <end position="376"/>
    </location>
</feature>
<dbReference type="InterPro" id="IPR058625">
    <property type="entry name" value="MdtA-like_BSH"/>
</dbReference>
<organism evidence="6 7">
    <name type="scientific">Roseobacter cerasinus</name>
    <dbReference type="NCBI Taxonomy" id="2602289"/>
    <lineage>
        <taxon>Bacteria</taxon>
        <taxon>Pseudomonadati</taxon>
        <taxon>Pseudomonadota</taxon>
        <taxon>Alphaproteobacteria</taxon>
        <taxon>Rhodobacterales</taxon>
        <taxon>Roseobacteraceae</taxon>
        <taxon>Roseobacter</taxon>
    </lineage>
</organism>
<dbReference type="Pfam" id="PF25989">
    <property type="entry name" value="YknX_C"/>
    <property type="match status" value="1"/>
</dbReference>
<evidence type="ECO:0000256" key="3">
    <source>
        <dbReference type="SAM" id="SignalP"/>
    </source>
</evidence>
<sequence length="376" mass="39293">MTATASFNLLRSLSLAFVLTLPATTATAQGGPASVGVETVEIKTIAETIPLFAEVVTSREGTIASRIAGTVAKVHVLEGVAVSEGDLLAELDTELLEIVARQSEAGLAEAQAGIGTARSRVDRAANAFARIEGLRGTTSFSSSRFDDAQSDFFEAQGQLAEAEARLKTAEANAAEARYQLARAQITAPFSGIVLEVNTNPGEFISSGAPVVSLLDVDSFEVEASVPSKYIRVLHPGLAVEGVTEAGEDLDLTVRVLLPVEETATRTRPVRFSSAQLPGMQTVAIGQSVTVSIPISAPREVLSVPKDALVQARGGWTVFVAQDGQAQPRPIQIGVALGDRFEVLDGLEEGEVVVTRGNERLRPGQPIAPMGGPTNGG</sequence>
<keyword evidence="3" id="KW-0732">Signal</keyword>
<dbReference type="Pfam" id="PF25917">
    <property type="entry name" value="BSH_RND"/>
    <property type="match status" value="1"/>
</dbReference>
<keyword evidence="7" id="KW-1185">Reference proteome</keyword>
<dbReference type="GO" id="GO:0015562">
    <property type="term" value="F:efflux transmembrane transporter activity"/>
    <property type="evidence" value="ECO:0007669"/>
    <property type="project" value="TreeGrafter"/>
</dbReference>
<gene>
    <name evidence="6" type="ORF">So717_22060</name>
</gene>
<name>A0A640VQD6_9RHOB</name>
<dbReference type="Gene3D" id="2.40.50.100">
    <property type="match status" value="1"/>
</dbReference>
<evidence type="ECO:0000313" key="6">
    <source>
        <dbReference type="EMBL" id="GFE50453.1"/>
    </source>
</evidence>